<reference evidence="3 4" key="1">
    <citation type="submission" date="2011-11" db="EMBL/GenBank/DDBJ databases">
        <title>The Noncontiguous Finished genome of Jonquetella anthropi DSM 22815.</title>
        <authorList>
            <consortium name="US DOE Joint Genome Institute (JGI-PGF)"/>
            <person name="Lucas S."/>
            <person name="Copeland A."/>
            <person name="Lapidus A."/>
            <person name="Glavina del Rio T."/>
            <person name="Dalin E."/>
            <person name="Tice H."/>
            <person name="Bruce D."/>
            <person name="Goodwin L."/>
            <person name="Pitluck S."/>
            <person name="Peters L."/>
            <person name="Mikhailova N."/>
            <person name="Held B."/>
            <person name="Kyrpides N."/>
            <person name="Mavromatis K."/>
            <person name="Ivanova N."/>
            <person name="Markowitz V."/>
            <person name="Cheng J.-F."/>
            <person name="Hugenholtz P."/>
            <person name="Woyke T."/>
            <person name="Wu D."/>
            <person name="Gronow S."/>
            <person name="Wellnitz S."/>
            <person name="Brambilla E."/>
            <person name="Klenk H.-P."/>
            <person name="Eisen J.A."/>
        </authorList>
    </citation>
    <scope>NUCLEOTIDE SEQUENCE [LARGE SCALE GENOMIC DNA]</scope>
    <source>
        <strain evidence="3 4">DSM 22815</strain>
    </source>
</reference>
<dbReference type="HOGENOM" id="CLU_483780_0_0_0"/>
<dbReference type="Proteomes" id="UP000003806">
    <property type="component" value="Chromosome"/>
</dbReference>
<dbReference type="EMBL" id="CM001376">
    <property type="protein sequence ID" value="EHM12614.1"/>
    <property type="molecule type" value="Genomic_DNA"/>
</dbReference>
<dbReference type="InterPro" id="IPR050789">
    <property type="entry name" value="Diverse_Enzym_Activities"/>
</dbReference>
<dbReference type="Gene3D" id="3.40.710.10">
    <property type="entry name" value="DD-peptidase/beta-lactamase superfamily"/>
    <property type="match status" value="1"/>
</dbReference>
<dbReference type="PANTHER" id="PTHR43283:SF18">
    <property type="match status" value="1"/>
</dbReference>
<evidence type="ECO:0000259" key="2">
    <source>
        <dbReference type="Pfam" id="PF00144"/>
    </source>
</evidence>
<name>H0UME1_9BACT</name>
<proteinExistence type="predicted"/>
<dbReference type="eggNOG" id="COG1680">
    <property type="taxonomic scope" value="Bacteria"/>
</dbReference>
<accession>H0UME1</accession>
<dbReference type="AlphaFoldDB" id="H0UME1"/>
<feature type="domain" description="Beta-lactamase-related" evidence="2">
    <location>
        <begin position="89"/>
        <end position="349"/>
    </location>
</feature>
<dbReference type="SUPFAM" id="SSF56601">
    <property type="entry name" value="beta-lactamase/transpeptidase-like"/>
    <property type="match status" value="1"/>
</dbReference>
<feature type="compositionally biased region" description="Basic and acidic residues" evidence="1">
    <location>
        <begin position="1"/>
        <end position="17"/>
    </location>
</feature>
<keyword evidence="4" id="KW-1185">Reference proteome</keyword>
<evidence type="ECO:0000313" key="3">
    <source>
        <dbReference type="EMBL" id="EHM12614.1"/>
    </source>
</evidence>
<dbReference type="InterPro" id="IPR001466">
    <property type="entry name" value="Beta-lactam-related"/>
</dbReference>
<evidence type="ECO:0000256" key="1">
    <source>
        <dbReference type="SAM" id="MobiDB-lite"/>
    </source>
</evidence>
<gene>
    <name evidence="3" type="ORF">JonanDRAFT_0188</name>
</gene>
<dbReference type="InterPro" id="IPR012338">
    <property type="entry name" value="Beta-lactam/transpept-like"/>
</dbReference>
<evidence type="ECO:0000313" key="4">
    <source>
        <dbReference type="Proteomes" id="UP000003806"/>
    </source>
</evidence>
<feature type="region of interest" description="Disordered" evidence="1">
    <location>
        <begin position="1"/>
        <end position="31"/>
    </location>
</feature>
<dbReference type="PANTHER" id="PTHR43283">
    <property type="entry name" value="BETA-LACTAMASE-RELATED"/>
    <property type="match status" value="1"/>
</dbReference>
<organism evidence="3 4">
    <name type="scientific">Jonquetella anthropi DSM 22815</name>
    <dbReference type="NCBI Taxonomy" id="885272"/>
    <lineage>
        <taxon>Bacteria</taxon>
        <taxon>Thermotogati</taxon>
        <taxon>Synergistota</taxon>
        <taxon>Synergistia</taxon>
        <taxon>Synergistales</taxon>
        <taxon>Dethiosulfovibrionaceae</taxon>
        <taxon>Jonquetella</taxon>
    </lineage>
</organism>
<protein>
    <submittedName>
        <fullName evidence="3">Penicillin-binding protein, beta-lactamase class C</fullName>
    </submittedName>
</protein>
<sequence>MMKSVTEKNENGTDKTRNVAPTDGKPTPEIVKDTVTTRGDEEINDILLAHLPKKFTWVAYAVNQGGNLLASGAVSGKSNQPASLIGTNNVASVSKIFCAVSVMKLVEKGLVSLDEPVVRYLPAFHTLDKRSDHITLRHCLNHSSGLPGTMWRGFAVSRWTPGYYDDVLDYFSRCTLKADPGAYSVYCNDGFTLAEMVVAAVTGEDYGTWCIENITGLLGMESTRLSSCENASYPVIAEGDHPAERMQIGGAAGFTTTMEDLCRFGRIFLADSPVLSRSSVAEMAKRQGRTFCRSDCESELYGLGWDNVSLKHPDFDWGEGVCAKGGNSFQYTTAFWVCPRYDLVVALSHTHDCGFQPETFFISMRAAEKALSRQGINVTRGAQLMTEEDKKLFAGPWLAPSETLGMSGGSAWADFYCCGEERKNRAFTDYKFDGEKLVTPLKDETRWVEESDGHQFLCFSDRVRRFPELERAESQPLEPAAWEARLGTKWIACDLDSYDLVIHEVLTTFTVDKLPDYRGVYLLRFTGLDSSGVYESFDAPVRALDDRQGEGFLHTPRNGGRDALHPLFEPSPDHPGEEICHVGSYAYRSLDHLPAFDAETFVWPSKRRENGVYRLDKKLEALPALEDGHRILVLDDQRRVAYDSLYPKSEYKPIENGYLIFV</sequence>
<dbReference type="STRING" id="885272.JonanDRAFT_0188"/>
<dbReference type="Pfam" id="PF00144">
    <property type="entry name" value="Beta-lactamase"/>
    <property type="match status" value="1"/>
</dbReference>